<comment type="caution">
    <text evidence="2">The sequence shown here is derived from an EMBL/GenBank/DDBJ whole genome shotgun (WGS) entry which is preliminary data.</text>
</comment>
<evidence type="ECO:0000256" key="1">
    <source>
        <dbReference type="SAM" id="MobiDB-lite"/>
    </source>
</evidence>
<dbReference type="Proteomes" id="UP000631694">
    <property type="component" value="Unassembled WGS sequence"/>
</dbReference>
<feature type="region of interest" description="Disordered" evidence="1">
    <location>
        <begin position="1"/>
        <end position="26"/>
    </location>
</feature>
<protein>
    <submittedName>
        <fullName evidence="2">Uncharacterized protein</fullName>
    </submittedName>
</protein>
<feature type="compositionally biased region" description="Basic and acidic residues" evidence="1">
    <location>
        <begin position="1"/>
        <end position="12"/>
    </location>
</feature>
<gene>
    <name evidence="2" type="ORF">I5731_04700</name>
</gene>
<reference evidence="2" key="1">
    <citation type="submission" date="2020-12" db="EMBL/GenBank/DDBJ databases">
        <title>Methylobrevis albus sp. nov., isolated from fresh water lack sediment.</title>
        <authorList>
            <person name="Zou Q."/>
        </authorList>
    </citation>
    <scope>NUCLEOTIDE SEQUENCE</scope>
    <source>
        <strain evidence="2">L22</strain>
    </source>
</reference>
<accession>A0A931MWI9</accession>
<evidence type="ECO:0000313" key="3">
    <source>
        <dbReference type="Proteomes" id="UP000631694"/>
    </source>
</evidence>
<evidence type="ECO:0000313" key="2">
    <source>
        <dbReference type="EMBL" id="MBH0237113.1"/>
    </source>
</evidence>
<dbReference type="RefSeq" id="WP_197310216.1">
    <property type="nucleotide sequence ID" value="NZ_JADZLT010000041.1"/>
</dbReference>
<organism evidence="2 3">
    <name type="scientific">Methylobrevis albus</name>
    <dbReference type="NCBI Taxonomy" id="2793297"/>
    <lineage>
        <taxon>Bacteria</taxon>
        <taxon>Pseudomonadati</taxon>
        <taxon>Pseudomonadota</taxon>
        <taxon>Alphaproteobacteria</taxon>
        <taxon>Hyphomicrobiales</taxon>
        <taxon>Pleomorphomonadaceae</taxon>
        <taxon>Methylobrevis</taxon>
    </lineage>
</organism>
<keyword evidence="3" id="KW-1185">Reference proteome</keyword>
<name>A0A931MWI9_9HYPH</name>
<dbReference type="EMBL" id="JADZLT010000041">
    <property type="protein sequence ID" value="MBH0237113.1"/>
    <property type="molecule type" value="Genomic_DNA"/>
</dbReference>
<dbReference type="AlphaFoldDB" id="A0A931MWI9"/>
<proteinExistence type="predicted"/>
<sequence length="63" mass="7228">MHMPPADEKDRPQQQQQQQSKLDLTGKYRSIGISAVNAVSLFKGRKPAKIDRQMLKFEDRDDG</sequence>